<dbReference type="OMA" id="RESIDCK"/>
<dbReference type="OrthoDB" id="407658at2759"/>
<dbReference type="PANTHER" id="PTHR31562:SF2">
    <property type="entry name" value="NUCLEOTIDE-DIPHOSPHO-SUGAR TRANSFERASE"/>
    <property type="match status" value="1"/>
</dbReference>
<dbReference type="PANTHER" id="PTHR31562">
    <property type="entry name" value="PROTEIN CBG18972"/>
    <property type="match status" value="1"/>
</dbReference>
<accession>A0A3P7JQH8</accession>
<evidence type="ECO:0000256" key="1">
    <source>
        <dbReference type="SAM" id="Phobius"/>
    </source>
</evidence>
<keyword evidence="1" id="KW-0472">Membrane</keyword>
<evidence type="ECO:0000313" key="3">
    <source>
        <dbReference type="Proteomes" id="UP000277928"/>
    </source>
</evidence>
<organism evidence="2 3">
    <name type="scientific">Litomosoides sigmodontis</name>
    <name type="common">Filarial nematode worm</name>
    <dbReference type="NCBI Taxonomy" id="42156"/>
    <lineage>
        <taxon>Eukaryota</taxon>
        <taxon>Metazoa</taxon>
        <taxon>Ecdysozoa</taxon>
        <taxon>Nematoda</taxon>
        <taxon>Chromadorea</taxon>
        <taxon>Rhabditida</taxon>
        <taxon>Spirurina</taxon>
        <taxon>Spiruromorpha</taxon>
        <taxon>Filarioidea</taxon>
        <taxon>Onchocercidae</taxon>
        <taxon>Litomosoides</taxon>
    </lineage>
</organism>
<evidence type="ECO:0008006" key="4">
    <source>
        <dbReference type="Google" id="ProtNLM"/>
    </source>
</evidence>
<keyword evidence="1" id="KW-0812">Transmembrane</keyword>
<dbReference type="InterPro" id="IPR004988">
    <property type="entry name" value="DUF273"/>
</dbReference>
<dbReference type="Gene3D" id="3.90.550.10">
    <property type="entry name" value="Spore Coat Polysaccharide Biosynthesis Protein SpsA, Chain A"/>
    <property type="match status" value="1"/>
</dbReference>
<dbReference type="InterPro" id="IPR029044">
    <property type="entry name" value="Nucleotide-diphossugar_trans"/>
</dbReference>
<keyword evidence="3" id="KW-1185">Reference proteome</keyword>
<feature type="transmembrane region" description="Helical" evidence="1">
    <location>
        <begin position="42"/>
        <end position="62"/>
    </location>
</feature>
<dbReference type="Proteomes" id="UP000277928">
    <property type="component" value="Unassembled WGS sequence"/>
</dbReference>
<sequence>MIIFQVGLEGNCLLSANELDVQVAERSSSTLLHMVFFRGFTFIHRYIHVILLLALLLTFVLWTRESIDCKGTEIAEVSVAVVTVLKDLSNIEEYQLAMKSFECYCIYQRYQWTVIDVSRNDTLGLLCPQNEFFFQRHCVVAQFMHENSNFNYVLFVDSDMGVINPKRRIEEYIMAGKDIIFYNRIWNFEVMAGSYLAK</sequence>
<dbReference type="Pfam" id="PF03314">
    <property type="entry name" value="DUF273"/>
    <property type="match status" value="1"/>
</dbReference>
<proteinExistence type="predicted"/>
<dbReference type="STRING" id="42156.A0A3P7JQH8"/>
<gene>
    <name evidence="2" type="ORF">NLS_LOCUS10090</name>
</gene>
<protein>
    <recommendedName>
        <fullName evidence="4">Nucleotide-diphospho-sugar transferase domain-containing protein</fullName>
    </recommendedName>
</protein>
<dbReference type="EMBL" id="UYRX01002425">
    <property type="protein sequence ID" value="VDM93194.1"/>
    <property type="molecule type" value="Genomic_DNA"/>
</dbReference>
<reference evidence="2 3" key="1">
    <citation type="submission" date="2018-08" db="EMBL/GenBank/DDBJ databases">
        <authorList>
            <person name="Laetsch R D."/>
            <person name="Stevens L."/>
            <person name="Kumar S."/>
            <person name="Blaxter L. M."/>
        </authorList>
    </citation>
    <scope>NUCLEOTIDE SEQUENCE [LARGE SCALE GENOMIC DNA]</scope>
</reference>
<keyword evidence="1" id="KW-1133">Transmembrane helix</keyword>
<name>A0A3P7JQH8_LITSI</name>
<evidence type="ECO:0000313" key="2">
    <source>
        <dbReference type="EMBL" id="VDM93194.1"/>
    </source>
</evidence>
<dbReference type="AlphaFoldDB" id="A0A3P7JQH8"/>